<accession>A0ABW5DNS7</accession>
<sequence length="68" mass="7827">MSHYAQRTWPGIRKGAWHFFGHCHGRLAPYGRSRDVGVDCPDCCYAPRTFRELTQNMRDEPVSFEPGA</sequence>
<name>A0ABW5DNS7_9HYPH</name>
<dbReference type="Gene3D" id="3.60.21.10">
    <property type="match status" value="1"/>
</dbReference>
<dbReference type="EMBL" id="JBHUIR010000062">
    <property type="protein sequence ID" value="MFD2261216.1"/>
    <property type="molecule type" value="Genomic_DNA"/>
</dbReference>
<dbReference type="RefSeq" id="WP_345099802.1">
    <property type="nucleotide sequence ID" value="NZ_BAABGS010000071.1"/>
</dbReference>
<evidence type="ECO:0000313" key="1">
    <source>
        <dbReference type="EMBL" id="MFD2261216.1"/>
    </source>
</evidence>
<comment type="caution">
    <text evidence="1">The sequence shown here is derived from an EMBL/GenBank/DDBJ whole genome shotgun (WGS) entry which is preliminary data.</text>
</comment>
<proteinExistence type="predicted"/>
<gene>
    <name evidence="1" type="ORF">ACFSMZ_15810</name>
</gene>
<organism evidence="1 2">
    <name type="scientific">Chelativorans composti</name>
    <dbReference type="NCBI Taxonomy" id="768533"/>
    <lineage>
        <taxon>Bacteria</taxon>
        <taxon>Pseudomonadati</taxon>
        <taxon>Pseudomonadota</taxon>
        <taxon>Alphaproteobacteria</taxon>
        <taxon>Hyphomicrobiales</taxon>
        <taxon>Phyllobacteriaceae</taxon>
        <taxon>Chelativorans</taxon>
    </lineage>
</organism>
<dbReference type="Proteomes" id="UP001597373">
    <property type="component" value="Unassembled WGS sequence"/>
</dbReference>
<keyword evidence="2" id="KW-1185">Reference proteome</keyword>
<evidence type="ECO:0008006" key="3">
    <source>
        <dbReference type="Google" id="ProtNLM"/>
    </source>
</evidence>
<protein>
    <recommendedName>
        <fullName evidence="3">Metallophosphoesterase</fullName>
    </recommendedName>
</protein>
<evidence type="ECO:0000313" key="2">
    <source>
        <dbReference type="Proteomes" id="UP001597373"/>
    </source>
</evidence>
<reference evidence="2" key="1">
    <citation type="journal article" date="2019" name="Int. J. Syst. Evol. Microbiol.">
        <title>The Global Catalogue of Microorganisms (GCM) 10K type strain sequencing project: providing services to taxonomists for standard genome sequencing and annotation.</title>
        <authorList>
            <consortium name="The Broad Institute Genomics Platform"/>
            <consortium name="The Broad Institute Genome Sequencing Center for Infectious Disease"/>
            <person name="Wu L."/>
            <person name="Ma J."/>
        </authorList>
    </citation>
    <scope>NUCLEOTIDE SEQUENCE [LARGE SCALE GENOMIC DNA]</scope>
    <source>
        <strain evidence="2">KCTC 23707</strain>
    </source>
</reference>
<dbReference type="InterPro" id="IPR029052">
    <property type="entry name" value="Metallo-depent_PP-like"/>
</dbReference>